<dbReference type="InterPro" id="IPR001623">
    <property type="entry name" value="DnaJ_domain"/>
</dbReference>
<feature type="compositionally biased region" description="Gly residues" evidence="6">
    <location>
        <begin position="79"/>
        <end position="90"/>
    </location>
</feature>
<organism evidence="8 9">
    <name type="scientific">Thalassospira lohafexi</name>
    <dbReference type="NCBI Taxonomy" id="744227"/>
    <lineage>
        <taxon>Bacteria</taxon>
        <taxon>Pseudomonadati</taxon>
        <taxon>Pseudomonadota</taxon>
        <taxon>Alphaproteobacteria</taxon>
        <taxon>Rhodospirillales</taxon>
        <taxon>Thalassospiraceae</taxon>
        <taxon>Thalassospira</taxon>
    </lineage>
</organism>
<dbReference type="GO" id="GO:0042026">
    <property type="term" value="P:protein refolding"/>
    <property type="evidence" value="ECO:0007669"/>
    <property type="project" value="TreeGrafter"/>
</dbReference>
<dbReference type="PANTHER" id="PTHR43096:SF48">
    <property type="entry name" value="CHAPERONE PROTEIN DNAJ"/>
    <property type="match status" value="1"/>
</dbReference>
<keyword evidence="5" id="KW-0143">Chaperone</keyword>
<sequence>MQDPYKILGVEKNATQDEIKKVYRKLARELHPDVNPGDTKIEERFKKVSSAYHLLGDPERRKKFDNGLIDADGRETGPFGRGGGGGHSRAGGGFGQNDPFGFSGSNPEDIFDEIFGKGGRGGRGGGGFGGFGGERKPQKVKGPNISYELSLDFSEAIIGTTKRINLASGKSLEVRIPPGSEDEQTLRLKGQGMAGMNGGEAGDALIKLHVHPDKTFRREGNDLHCELAITLAEAVLGGSIEVPTVNGKVNMKLPANANSGTKLRLRGKGAPYDRNTKHGDQYVHLTVKLPDERDDELIEFIRDWSEKHPYSTR</sequence>
<keyword evidence="4" id="KW-0862">Zinc</keyword>
<dbReference type="Proteomes" id="UP000233332">
    <property type="component" value="Unassembled WGS sequence"/>
</dbReference>
<evidence type="ECO:0000259" key="7">
    <source>
        <dbReference type="PROSITE" id="PS50076"/>
    </source>
</evidence>
<dbReference type="SUPFAM" id="SSF49493">
    <property type="entry name" value="HSP40/DnaJ peptide-binding domain"/>
    <property type="match status" value="2"/>
</dbReference>
<comment type="caution">
    <text evidence="8">The sequence shown here is derived from an EMBL/GenBank/DDBJ whole genome shotgun (WGS) entry which is preliminary data.</text>
</comment>
<evidence type="ECO:0000256" key="1">
    <source>
        <dbReference type="ARBA" id="ARBA00022723"/>
    </source>
</evidence>
<evidence type="ECO:0000313" key="9">
    <source>
        <dbReference type="Proteomes" id="UP000233332"/>
    </source>
</evidence>
<protein>
    <submittedName>
        <fullName evidence="8">Molecular chaperone DnaJ</fullName>
    </submittedName>
</protein>
<dbReference type="AlphaFoldDB" id="A0A2N3L3H0"/>
<dbReference type="EMBL" id="NXGX01000006">
    <property type="protein sequence ID" value="PKR57379.1"/>
    <property type="molecule type" value="Genomic_DNA"/>
</dbReference>
<evidence type="ECO:0000256" key="6">
    <source>
        <dbReference type="SAM" id="MobiDB-lite"/>
    </source>
</evidence>
<dbReference type="Gene3D" id="1.10.287.110">
    <property type="entry name" value="DnaJ domain"/>
    <property type="match status" value="1"/>
</dbReference>
<dbReference type="PANTHER" id="PTHR43096">
    <property type="entry name" value="DNAJ HOMOLOG 1, MITOCHONDRIAL-RELATED"/>
    <property type="match status" value="1"/>
</dbReference>
<evidence type="ECO:0000256" key="4">
    <source>
        <dbReference type="ARBA" id="ARBA00022833"/>
    </source>
</evidence>
<dbReference type="GO" id="GO:0008270">
    <property type="term" value="F:zinc ion binding"/>
    <property type="evidence" value="ECO:0007669"/>
    <property type="project" value="UniProtKB-KW"/>
</dbReference>
<dbReference type="InterPro" id="IPR008971">
    <property type="entry name" value="HSP40/DnaJ_pept-bd"/>
</dbReference>
<dbReference type="SMART" id="SM00271">
    <property type="entry name" value="DnaJ"/>
    <property type="match status" value="1"/>
</dbReference>
<evidence type="ECO:0000256" key="5">
    <source>
        <dbReference type="ARBA" id="ARBA00023186"/>
    </source>
</evidence>
<dbReference type="PROSITE" id="PS50076">
    <property type="entry name" value="DNAJ_2"/>
    <property type="match status" value="1"/>
</dbReference>
<feature type="domain" description="J" evidence="7">
    <location>
        <begin position="3"/>
        <end position="68"/>
    </location>
</feature>
<dbReference type="CDD" id="cd10747">
    <property type="entry name" value="DnaJ_C"/>
    <property type="match status" value="1"/>
</dbReference>
<feature type="region of interest" description="Disordered" evidence="6">
    <location>
        <begin position="71"/>
        <end position="90"/>
    </location>
</feature>
<dbReference type="RefSeq" id="WP_101303590.1">
    <property type="nucleotide sequence ID" value="NZ_NXGX01000006.1"/>
</dbReference>
<dbReference type="Gene3D" id="2.60.260.20">
    <property type="entry name" value="Urease metallochaperone UreE, N-terminal domain"/>
    <property type="match status" value="2"/>
</dbReference>
<dbReference type="GO" id="GO:0005737">
    <property type="term" value="C:cytoplasm"/>
    <property type="evidence" value="ECO:0007669"/>
    <property type="project" value="TreeGrafter"/>
</dbReference>
<name>A0A2N3L3H0_9PROT</name>
<evidence type="ECO:0000256" key="2">
    <source>
        <dbReference type="ARBA" id="ARBA00022737"/>
    </source>
</evidence>
<dbReference type="Pfam" id="PF01556">
    <property type="entry name" value="DnaJ_C"/>
    <property type="match status" value="1"/>
</dbReference>
<proteinExistence type="predicted"/>
<evidence type="ECO:0000313" key="8">
    <source>
        <dbReference type="EMBL" id="PKR57379.1"/>
    </source>
</evidence>
<keyword evidence="9" id="KW-1185">Reference proteome</keyword>
<dbReference type="FunFam" id="2.60.260.20:FF:000005">
    <property type="entry name" value="Chaperone protein dnaJ 1, mitochondrial"/>
    <property type="match status" value="1"/>
</dbReference>
<keyword evidence="2" id="KW-0677">Repeat</keyword>
<dbReference type="InterPro" id="IPR002939">
    <property type="entry name" value="DnaJ_C"/>
</dbReference>
<dbReference type="CDD" id="cd06257">
    <property type="entry name" value="DnaJ"/>
    <property type="match status" value="1"/>
</dbReference>
<evidence type="ECO:0000256" key="3">
    <source>
        <dbReference type="ARBA" id="ARBA00022771"/>
    </source>
</evidence>
<accession>A0A2N3L3H0</accession>
<dbReference type="GO" id="GO:0051082">
    <property type="term" value="F:unfolded protein binding"/>
    <property type="evidence" value="ECO:0007669"/>
    <property type="project" value="InterPro"/>
</dbReference>
<dbReference type="PRINTS" id="PR00625">
    <property type="entry name" value="JDOMAIN"/>
</dbReference>
<keyword evidence="3" id="KW-0863">Zinc-finger</keyword>
<keyword evidence="1" id="KW-0479">Metal-binding</keyword>
<dbReference type="Pfam" id="PF00226">
    <property type="entry name" value="DnaJ"/>
    <property type="match status" value="1"/>
</dbReference>
<gene>
    <name evidence="8" type="ORF">COO92_15620</name>
</gene>
<dbReference type="InterPro" id="IPR036869">
    <property type="entry name" value="J_dom_sf"/>
</dbReference>
<dbReference type="SUPFAM" id="SSF46565">
    <property type="entry name" value="Chaperone J-domain"/>
    <property type="match status" value="1"/>
</dbReference>
<reference evidence="8 9" key="1">
    <citation type="submission" date="2017-09" db="EMBL/GenBank/DDBJ databases">
        <title>Biodiversity and function of Thalassospira species in the particle-attached aromatic-hydrocarbon-degrading consortia from the surface seawater of the China South Sea.</title>
        <authorList>
            <person name="Dong C."/>
            <person name="Lai Q."/>
            <person name="Shao Z."/>
        </authorList>
    </citation>
    <scope>NUCLEOTIDE SEQUENCE [LARGE SCALE GENOMIC DNA]</scope>
    <source>
        <strain evidence="8 9">139Z-12</strain>
    </source>
</reference>